<sequence length="1946" mass="214432">MNPQPGARQAAAIDRREPNGPYEMHVLIATDGTHRISQGFALVTSLAMLLFCVGLAHGEPPPAFPALTNNWCGNAETLEQVIAHTQQEDQRLSDEIDALSKELEELGGRRQEQTEKLWGEYQAVRDALRRTRTGQGNEVDLAKYDPLLMEVAALAEWQKTQFERSRDVCNDIAETTLGNILEGQWSSLIAQNKLQKAQRQYREMVDRNRRENHLRDQGRITRLKSYVHSAQDQANHLMSKAADLDKSLATWKESQKRQPGDPGYQQSTQNFIDHTTVERDKVTGEMRTLVSHVETCEEIIGLLESHRSGAGAMNPNSALYSDLRTRLRQLHSAFLDEYDPFMDPAPGSAEWKKRRDNPRYAQQQDFVRQQQHARAVAAEAMLGMDPDILTGYDVAAVERETIGGIGKVEHYRRLAAMYDRMATDVELGVKNNLLVLTGVSRDKITDLERQRHRLRGLQAEIKEVQGRLGVYRDICREACENQGRFAKGKPFRWDRIMVNSASGAKLTRGKFEFRVGGHQMVTAVSGKWEEKIDQFDPPHEYGTFEVPSAGKLQAHLKVSPPAKNVWSLSNADTQLLVQFQPKIGDDYGPAMTVVSVGGRIGREPKAEHEGEGTWPCQGRLIVTCGAAGGSGPLTGGQFDQQYSGSVEILETYATTDLVPPYTVSDGDRLVTDPQGQMWLATPLSRIWAGPNTDLTFKLAADDQARNRWDVQGGKIRVTSRHEEKPDPTKRGFYEPGFDFTLSLRGKEEQPAESKFNYVVHPVGTDFELEHRGESALIRVYSGSVEISGSGQHKLSAGEEIVLPAGEPVAFDTSIDPGLLYAGVPALEIPVFQTVDQPDGTWKGRFDGETWGDGWLWQDPDQDVQVESLAEGVATITVPNGNEFWQNTSTAPRLLHPVTGDFQLDAELEVHCEGLNFAIAEFLLYSPTSLQGWHAEQMASGPTADYRLLGGGWMQSNNDKRLPLFGRTLDKSAKAPDNGRIFMRLTREGNVWQTSWSEDGRHWNLAGREVFDTHPMVWAGLTLKRVANDGLVNEPLVCKLHRLELRSGSVPGVSPWLPVAYSGTIEPKEDEVALSLDGSELGEALAYYRQPLVGNTEVVVCYDIGTWNHQPGQARAFSIGLDAMDQSNQAYVGFFRNDGKVGPMVRSDLMVNRGWNNFRERAVDPFPDQGWLRLIRRGPAIETSLWREGQWEPVGSYEQAFDQPVYLYAFIGNNAQATVSTELHATVRIERICDGLSATAAPEFVPDSPDVFIETEEAKPIKAPQDIAVRQWRSPFPIGGLFTDSQGNAYVFSATRDRSKLVQVAPSGPSSLVLEAPVLAGLNRKAGMFDPNGMLMVSVDFWPEGGNLFGGVYPASDNEEPQLWNEKVNFGDITDLCWIEEFGWLLTDTNRRNVFRVASNKDEPVPLIQDGPPPIVPMEMAWDAESQTLFVLDQKSMPPTAELGSTILAIRESRSEVLFETGKGRWLKSIAFSSGGTFPRGLYALDSEGHFTAILGSQELGILSGLTHLERIKFAPTGQLWLTGGQEQPTIAYLENPLVAFRESSEDTMGISVSPPITNSGKSIESSRLGLTVTEVNSQIARDLGVSSAGGAVVSVVLQNGPAEVAGLKPGDVIFRIDDARVTQSSDLLSWLKAHPGGKEVLVKFQRTGQLMSAVIEPNAVGTGSDSLPPSAPGMTAPNPPTDVQPPQQPAPPIPVGPPAPRAVPLIGLRATSAGTPEAHRLNVESPTGAVVTVVHAGGPAQRAGLRIGDHIVQFRGVEVLTYEDFEASFLSCQPGERVEVIFVRGMQRLRATIALGHNPQGDSLYQTYSHAKEGFQLRIPISWKPPVVMANGVATIVSFNGNYTLHCLADPPLPADRVPLDEFIRRHQMVHPEAKSGRWKTGDAEFAFISVPSEGPQRFLRYAIAVKRQGQVVQLEAHAPILSAPDQVPVAIRHVVESLVFVGNRP</sequence>
<gene>
    <name evidence="5" type="ORF">C5Y96_20405</name>
</gene>
<feature type="coiled-coil region" evidence="2">
    <location>
        <begin position="75"/>
        <end position="116"/>
    </location>
</feature>
<dbReference type="Gene3D" id="2.30.42.10">
    <property type="match status" value="2"/>
</dbReference>
<dbReference type="SMART" id="SM00228">
    <property type="entry name" value="PDZ"/>
    <property type="match status" value="2"/>
</dbReference>
<comment type="caution">
    <text evidence="5">The sequence shown here is derived from an EMBL/GenBank/DDBJ whole genome shotgun (WGS) entry which is preliminary data.</text>
</comment>
<dbReference type="InterPro" id="IPR036034">
    <property type="entry name" value="PDZ_sf"/>
</dbReference>
<dbReference type="RefSeq" id="WP_105357189.1">
    <property type="nucleotide sequence ID" value="NZ_PUIA01000068.1"/>
</dbReference>
<organism evidence="5 6">
    <name type="scientific">Blastopirellula marina</name>
    <dbReference type="NCBI Taxonomy" id="124"/>
    <lineage>
        <taxon>Bacteria</taxon>
        <taxon>Pseudomonadati</taxon>
        <taxon>Planctomycetota</taxon>
        <taxon>Planctomycetia</taxon>
        <taxon>Pirellulales</taxon>
        <taxon>Pirellulaceae</taxon>
        <taxon>Blastopirellula</taxon>
    </lineage>
</organism>
<dbReference type="Gene3D" id="2.60.120.200">
    <property type="match status" value="1"/>
</dbReference>
<comment type="similarity">
    <text evidence="1">Belongs to the peptidase S1C family.</text>
</comment>
<feature type="region of interest" description="Disordered" evidence="3">
    <location>
        <begin position="251"/>
        <end position="274"/>
    </location>
</feature>
<dbReference type="Proteomes" id="UP000240009">
    <property type="component" value="Unassembled WGS sequence"/>
</dbReference>
<dbReference type="Pfam" id="PF13180">
    <property type="entry name" value="PDZ_2"/>
    <property type="match status" value="2"/>
</dbReference>
<name>A0A2S8F2K1_9BACT</name>
<reference evidence="5 6" key="1">
    <citation type="submission" date="2018-02" db="EMBL/GenBank/DDBJ databases">
        <title>Comparative genomes isolates from brazilian mangrove.</title>
        <authorList>
            <person name="Araujo J.E."/>
            <person name="Taketani R.G."/>
            <person name="Silva M.C.P."/>
            <person name="Loureco M.V."/>
            <person name="Andreote F.D."/>
        </authorList>
    </citation>
    <scope>NUCLEOTIDE SEQUENCE [LARGE SCALE GENOMIC DNA]</scope>
    <source>
        <strain evidence="5 6">HEX-2 MGV</strain>
    </source>
</reference>
<evidence type="ECO:0000259" key="4">
    <source>
        <dbReference type="PROSITE" id="PS50106"/>
    </source>
</evidence>
<keyword evidence="2" id="KW-0175">Coiled coil</keyword>
<feature type="region of interest" description="Disordered" evidence="3">
    <location>
        <begin position="1659"/>
        <end position="1691"/>
    </location>
</feature>
<dbReference type="PANTHER" id="PTHR22939:SF129">
    <property type="entry name" value="SERINE PROTEASE HTRA2, MITOCHONDRIAL"/>
    <property type="match status" value="1"/>
</dbReference>
<accession>A0A2S8F2K1</accession>
<dbReference type="OrthoDB" id="251597at2"/>
<feature type="compositionally biased region" description="Pro residues" evidence="3">
    <location>
        <begin position="1677"/>
        <end position="1691"/>
    </location>
</feature>
<evidence type="ECO:0000313" key="5">
    <source>
        <dbReference type="EMBL" id="PQO26396.1"/>
    </source>
</evidence>
<evidence type="ECO:0000256" key="3">
    <source>
        <dbReference type="SAM" id="MobiDB-lite"/>
    </source>
</evidence>
<protein>
    <recommendedName>
        <fullName evidence="4">PDZ domain-containing protein</fullName>
    </recommendedName>
</protein>
<evidence type="ECO:0000256" key="2">
    <source>
        <dbReference type="SAM" id="Coils"/>
    </source>
</evidence>
<dbReference type="PANTHER" id="PTHR22939">
    <property type="entry name" value="SERINE PROTEASE FAMILY S1C HTRA-RELATED"/>
    <property type="match status" value="1"/>
</dbReference>
<dbReference type="InterPro" id="IPR001478">
    <property type="entry name" value="PDZ"/>
</dbReference>
<dbReference type="PROSITE" id="PS50106">
    <property type="entry name" value="PDZ"/>
    <property type="match status" value="2"/>
</dbReference>
<dbReference type="SUPFAM" id="SSF50156">
    <property type="entry name" value="PDZ domain-like"/>
    <property type="match status" value="2"/>
</dbReference>
<evidence type="ECO:0000256" key="1">
    <source>
        <dbReference type="ARBA" id="ARBA00010541"/>
    </source>
</evidence>
<proteinExistence type="inferred from homology"/>
<feature type="compositionally biased region" description="Polar residues" evidence="3">
    <location>
        <begin position="264"/>
        <end position="273"/>
    </location>
</feature>
<feature type="domain" description="PDZ" evidence="4">
    <location>
        <begin position="1569"/>
        <end position="1621"/>
    </location>
</feature>
<feature type="domain" description="PDZ" evidence="4">
    <location>
        <begin position="1705"/>
        <end position="1764"/>
    </location>
</feature>
<evidence type="ECO:0000313" key="6">
    <source>
        <dbReference type="Proteomes" id="UP000240009"/>
    </source>
</evidence>
<dbReference type="EMBL" id="PUIA01000068">
    <property type="protein sequence ID" value="PQO26396.1"/>
    <property type="molecule type" value="Genomic_DNA"/>
</dbReference>
<dbReference type="SUPFAM" id="SSF63829">
    <property type="entry name" value="Calcium-dependent phosphotriesterase"/>
    <property type="match status" value="1"/>
</dbReference>